<proteinExistence type="predicted"/>
<evidence type="ECO:0000313" key="1">
    <source>
        <dbReference type="EMBL" id="CAK5089235.1"/>
    </source>
</evidence>
<gene>
    <name evidence="1" type="ORF">MENTE1834_LOCUS36936</name>
</gene>
<protein>
    <submittedName>
        <fullName evidence="1">Uncharacterized protein</fullName>
    </submittedName>
</protein>
<keyword evidence="2" id="KW-1185">Reference proteome</keyword>
<organism evidence="1 2">
    <name type="scientific">Meloidogyne enterolobii</name>
    <name type="common">Root-knot nematode worm</name>
    <name type="synonym">Meloidogyne mayaguensis</name>
    <dbReference type="NCBI Taxonomy" id="390850"/>
    <lineage>
        <taxon>Eukaryota</taxon>
        <taxon>Metazoa</taxon>
        <taxon>Ecdysozoa</taxon>
        <taxon>Nematoda</taxon>
        <taxon>Chromadorea</taxon>
        <taxon>Rhabditida</taxon>
        <taxon>Tylenchina</taxon>
        <taxon>Tylenchomorpha</taxon>
        <taxon>Tylenchoidea</taxon>
        <taxon>Meloidogynidae</taxon>
        <taxon>Meloidogyninae</taxon>
        <taxon>Meloidogyne</taxon>
    </lineage>
</organism>
<comment type="caution">
    <text evidence="1">The sequence shown here is derived from an EMBL/GenBank/DDBJ whole genome shotgun (WGS) entry which is preliminary data.</text>
</comment>
<name>A0ACB1ACQ1_MELEN</name>
<reference evidence="1" key="1">
    <citation type="submission" date="2023-11" db="EMBL/GenBank/DDBJ databases">
        <authorList>
            <person name="Poullet M."/>
        </authorList>
    </citation>
    <scope>NUCLEOTIDE SEQUENCE</scope>
    <source>
        <strain evidence="1">E1834</strain>
    </source>
</reference>
<dbReference type="Proteomes" id="UP001497535">
    <property type="component" value="Unassembled WGS sequence"/>
</dbReference>
<sequence length="111" mass="12909">MLIYKVNKIKNKFLTTLIELESVQVTVMLDRDRSTIGIEHVPKFRIMPLERSLEMLDTFYYYNVNGLLKVPYGFQVEVLSKCLLIVFGVEKRLGFGYQVAHLIPALILHCM</sequence>
<accession>A0ACB1ACQ1</accession>
<dbReference type="EMBL" id="CAVMJV010000076">
    <property type="protein sequence ID" value="CAK5089235.1"/>
    <property type="molecule type" value="Genomic_DNA"/>
</dbReference>
<evidence type="ECO:0000313" key="2">
    <source>
        <dbReference type="Proteomes" id="UP001497535"/>
    </source>
</evidence>